<keyword evidence="1" id="KW-0472">Membrane</keyword>
<evidence type="ECO:0000256" key="1">
    <source>
        <dbReference type="SAM" id="Phobius"/>
    </source>
</evidence>
<dbReference type="EMBL" id="MFAY01000024">
    <property type="protein sequence ID" value="OGD88870.1"/>
    <property type="molecule type" value="Genomic_DNA"/>
</dbReference>
<feature type="transmembrane region" description="Helical" evidence="1">
    <location>
        <begin position="6"/>
        <end position="25"/>
    </location>
</feature>
<name>A0A1F5GAJ4_9BACT</name>
<evidence type="ECO:0000313" key="3">
    <source>
        <dbReference type="Proteomes" id="UP000178577"/>
    </source>
</evidence>
<dbReference type="AlphaFoldDB" id="A0A1F5GAJ4"/>
<keyword evidence="1" id="KW-0812">Transmembrane</keyword>
<feature type="transmembrane region" description="Helical" evidence="1">
    <location>
        <begin position="64"/>
        <end position="84"/>
    </location>
</feature>
<gene>
    <name evidence="2" type="ORF">A2693_04360</name>
</gene>
<accession>A0A1F5GAJ4</accession>
<feature type="transmembrane region" description="Helical" evidence="1">
    <location>
        <begin position="32"/>
        <end position="52"/>
    </location>
</feature>
<evidence type="ECO:0000313" key="2">
    <source>
        <dbReference type="EMBL" id="OGD88870.1"/>
    </source>
</evidence>
<reference evidence="2 3" key="1">
    <citation type="journal article" date="2016" name="Nat. Commun.">
        <title>Thousands of microbial genomes shed light on interconnected biogeochemical processes in an aquifer system.</title>
        <authorList>
            <person name="Anantharaman K."/>
            <person name="Brown C.T."/>
            <person name="Hug L.A."/>
            <person name="Sharon I."/>
            <person name="Castelle C.J."/>
            <person name="Probst A.J."/>
            <person name="Thomas B.C."/>
            <person name="Singh A."/>
            <person name="Wilkins M.J."/>
            <person name="Karaoz U."/>
            <person name="Brodie E.L."/>
            <person name="Williams K.H."/>
            <person name="Hubbard S.S."/>
            <person name="Banfield J.F."/>
        </authorList>
    </citation>
    <scope>NUCLEOTIDE SEQUENCE [LARGE SCALE GENOMIC DNA]</scope>
</reference>
<protein>
    <submittedName>
        <fullName evidence="2">Uncharacterized protein</fullName>
    </submittedName>
</protein>
<proteinExistence type="predicted"/>
<comment type="caution">
    <text evidence="2">The sequence shown here is derived from an EMBL/GenBank/DDBJ whole genome shotgun (WGS) entry which is preliminary data.</text>
</comment>
<organism evidence="2 3">
    <name type="scientific">Candidatus Curtissbacteria bacterium RIFCSPHIGHO2_01_FULL_40_12</name>
    <dbReference type="NCBI Taxonomy" id="1797710"/>
    <lineage>
        <taxon>Bacteria</taxon>
        <taxon>Candidatus Curtissiibacteriota</taxon>
    </lineage>
</organism>
<keyword evidence="1" id="KW-1133">Transmembrane helix</keyword>
<sequence length="91" mass="10045">MTLSVSTAVAVIVLLISISAIYNAFLLRGGRLAWVQILIVLGMVSFLLFLVFEKFLPDLKFVGNLTFTDVFFVLGFALLLIASLKLHLSLK</sequence>
<dbReference type="Proteomes" id="UP000178577">
    <property type="component" value="Unassembled WGS sequence"/>
</dbReference>